<dbReference type="EMBL" id="BARV01004315">
    <property type="protein sequence ID" value="GAI17230.1"/>
    <property type="molecule type" value="Genomic_DNA"/>
</dbReference>
<accession>X1MRB1</accession>
<proteinExistence type="predicted"/>
<sequence>MSNNYRLEYELIEKTVGSDYISDDFAIPKAYSRTCWVLGRENKDKSLHG</sequence>
<comment type="caution">
    <text evidence="1">The sequence shown here is derived from an EMBL/GenBank/DDBJ whole genome shotgun (WGS) entry which is preliminary data.</text>
</comment>
<organism evidence="1">
    <name type="scientific">marine sediment metagenome</name>
    <dbReference type="NCBI Taxonomy" id="412755"/>
    <lineage>
        <taxon>unclassified sequences</taxon>
        <taxon>metagenomes</taxon>
        <taxon>ecological metagenomes</taxon>
    </lineage>
</organism>
<reference evidence="1" key="1">
    <citation type="journal article" date="2014" name="Front. Microbiol.">
        <title>High frequency of phylogenetically diverse reductive dehalogenase-homologous genes in deep subseafloor sedimentary metagenomes.</title>
        <authorList>
            <person name="Kawai M."/>
            <person name="Futagami T."/>
            <person name="Toyoda A."/>
            <person name="Takaki Y."/>
            <person name="Nishi S."/>
            <person name="Hori S."/>
            <person name="Arai W."/>
            <person name="Tsubouchi T."/>
            <person name="Morono Y."/>
            <person name="Uchiyama I."/>
            <person name="Ito T."/>
            <person name="Fujiyama A."/>
            <person name="Inagaki F."/>
            <person name="Takami H."/>
        </authorList>
    </citation>
    <scope>NUCLEOTIDE SEQUENCE</scope>
    <source>
        <strain evidence="1">Expedition CK06-06</strain>
    </source>
</reference>
<name>X1MRB1_9ZZZZ</name>
<protein>
    <submittedName>
        <fullName evidence="1">Uncharacterized protein</fullName>
    </submittedName>
</protein>
<dbReference type="AlphaFoldDB" id="X1MRB1"/>
<evidence type="ECO:0000313" key="1">
    <source>
        <dbReference type="EMBL" id="GAI17230.1"/>
    </source>
</evidence>
<gene>
    <name evidence="1" type="ORF">S06H3_09675</name>
</gene>